<name>A0A512M566_9BACT</name>
<dbReference type="PANTHER" id="PTHR24421">
    <property type="entry name" value="NITRATE/NITRITE SENSOR PROTEIN NARX-RELATED"/>
    <property type="match status" value="1"/>
</dbReference>
<protein>
    <recommendedName>
        <fullName evidence="2">histidine kinase</fullName>
        <ecNumber evidence="2">2.7.13.3</ecNumber>
    </recommendedName>
</protein>
<feature type="domain" description="Histidine kinase" evidence="10">
    <location>
        <begin position="245"/>
        <end position="434"/>
    </location>
</feature>
<dbReference type="Pfam" id="PF07730">
    <property type="entry name" value="HisKA_3"/>
    <property type="match status" value="1"/>
</dbReference>
<dbReference type="Proteomes" id="UP000321577">
    <property type="component" value="Unassembled WGS sequence"/>
</dbReference>
<evidence type="ECO:0000259" key="10">
    <source>
        <dbReference type="PROSITE" id="PS50109"/>
    </source>
</evidence>
<dbReference type="GO" id="GO:0005524">
    <property type="term" value="F:ATP binding"/>
    <property type="evidence" value="ECO:0007669"/>
    <property type="project" value="UniProtKB-KW"/>
</dbReference>
<evidence type="ECO:0000256" key="8">
    <source>
        <dbReference type="ARBA" id="ARBA00023012"/>
    </source>
</evidence>
<sequence length="443" mass="49564">MSFRFTLFPRRITERTVLWGLVPGFALVVIMLGMAGLVAVRDNREIRLSATKLVKDQLLIARLLHEVQAEEDALALALHRLTTDASAQDRAARVAELKDADKGVARLAQQATKMPHAAEWRQLAVASQEFSAEAEKAFSQEGAVSPEVIEKLFTSHEKVVKLIHGLILVSSQRLMVVDEQMNLQLKELADESAFLLGACFLLAAACAVATIIYVRRSVHRIEWQTDEINRVSWHMLQTQEETARRFSHELHDELGQSLAALRANLTSMTPEHLEERRTDCVQLVDEAISNVRELSQLLRPVILDDFGLDAGLRWLAEKFGQRTRIQVNYESTLETRLQSDTETHLFRIAQEALTNIARHSQATEVGIRLEIKGANVRLTVQDNGNGIGADRQESRQSLGLIGMRARARQCGGTLNLESVDPHGLRIKVEVPLKTAEENEESEG</sequence>
<feature type="transmembrane region" description="Helical" evidence="9">
    <location>
        <begin position="20"/>
        <end position="40"/>
    </location>
</feature>
<keyword evidence="3" id="KW-0597">Phosphoprotein</keyword>
<feature type="transmembrane region" description="Helical" evidence="9">
    <location>
        <begin position="195"/>
        <end position="214"/>
    </location>
</feature>
<dbReference type="PANTHER" id="PTHR24421:SF10">
    <property type="entry name" value="NITRATE_NITRITE SENSOR PROTEIN NARQ"/>
    <property type="match status" value="1"/>
</dbReference>
<keyword evidence="9" id="KW-0472">Membrane</keyword>
<gene>
    <name evidence="11" type="ORF">BGE01nite_11640</name>
</gene>
<dbReference type="Gene3D" id="3.30.565.10">
    <property type="entry name" value="Histidine kinase-like ATPase, C-terminal domain"/>
    <property type="match status" value="1"/>
</dbReference>
<dbReference type="InterPro" id="IPR003594">
    <property type="entry name" value="HATPase_dom"/>
</dbReference>
<comment type="caution">
    <text evidence="11">The sequence shown here is derived from an EMBL/GenBank/DDBJ whole genome shotgun (WGS) entry which is preliminary data.</text>
</comment>
<evidence type="ECO:0000256" key="1">
    <source>
        <dbReference type="ARBA" id="ARBA00000085"/>
    </source>
</evidence>
<evidence type="ECO:0000313" key="11">
    <source>
        <dbReference type="EMBL" id="GEP41873.1"/>
    </source>
</evidence>
<keyword evidence="5" id="KW-0547">Nucleotide-binding</keyword>
<evidence type="ECO:0000256" key="7">
    <source>
        <dbReference type="ARBA" id="ARBA00022840"/>
    </source>
</evidence>
<dbReference type="OrthoDB" id="9760839at2"/>
<dbReference type="SUPFAM" id="SSF55874">
    <property type="entry name" value="ATPase domain of HSP90 chaperone/DNA topoisomerase II/histidine kinase"/>
    <property type="match status" value="1"/>
</dbReference>
<dbReference type="Pfam" id="PF02518">
    <property type="entry name" value="HATPase_c"/>
    <property type="match status" value="1"/>
</dbReference>
<evidence type="ECO:0000256" key="6">
    <source>
        <dbReference type="ARBA" id="ARBA00022777"/>
    </source>
</evidence>
<dbReference type="EMBL" id="BKAG01000006">
    <property type="protein sequence ID" value="GEP41873.1"/>
    <property type="molecule type" value="Genomic_DNA"/>
</dbReference>
<dbReference type="GO" id="GO:0016020">
    <property type="term" value="C:membrane"/>
    <property type="evidence" value="ECO:0007669"/>
    <property type="project" value="InterPro"/>
</dbReference>
<keyword evidence="9" id="KW-0812">Transmembrane</keyword>
<dbReference type="PROSITE" id="PS50109">
    <property type="entry name" value="HIS_KIN"/>
    <property type="match status" value="1"/>
</dbReference>
<reference evidence="11 12" key="1">
    <citation type="submission" date="2019-07" db="EMBL/GenBank/DDBJ databases">
        <title>Whole genome shotgun sequence of Brevifollis gellanilyticus NBRC 108608.</title>
        <authorList>
            <person name="Hosoyama A."/>
            <person name="Uohara A."/>
            <person name="Ohji S."/>
            <person name="Ichikawa N."/>
        </authorList>
    </citation>
    <scope>NUCLEOTIDE SEQUENCE [LARGE SCALE GENOMIC DNA]</scope>
    <source>
        <strain evidence="11 12">NBRC 108608</strain>
    </source>
</reference>
<organism evidence="11 12">
    <name type="scientific">Brevifollis gellanilyticus</name>
    <dbReference type="NCBI Taxonomy" id="748831"/>
    <lineage>
        <taxon>Bacteria</taxon>
        <taxon>Pseudomonadati</taxon>
        <taxon>Verrucomicrobiota</taxon>
        <taxon>Verrucomicrobiia</taxon>
        <taxon>Verrucomicrobiales</taxon>
        <taxon>Verrucomicrobiaceae</taxon>
    </lineage>
</organism>
<evidence type="ECO:0000256" key="9">
    <source>
        <dbReference type="SAM" id="Phobius"/>
    </source>
</evidence>
<accession>A0A512M566</accession>
<dbReference type="GO" id="GO:0046983">
    <property type="term" value="F:protein dimerization activity"/>
    <property type="evidence" value="ECO:0007669"/>
    <property type="project" value="InterPro"/>
</dbReference>
<evidence type="ECO:0000256" key="3">
    <source>
        <dbReference type="ARBA" id="ARBA00022553"/>
    </source>
</evidence>
<keyword evidence="7" id="KW-0067">ATP-binding</keyword>
<dbReference type="InterPro" id="IPR005467">
    <property type="entry name" value="His_kinase_dom"/>
</dbReference>
<dbReference type="SMART" id="SM00387">
    <property type="entry name" value="HATPase_c"/>
    <property type="match status" value="1"/>
</dbReference>
<keyword evidence="9" id="KW-1133">Transmembrane helix</keyword>
<dbReference type="InterPro" id="IPR050482">
    <property type="entry name" value="Sensor_HK_TwoCompSys"/>
</dbReference>
<evidence type="ECO:0000313" key="12">
    <source>
        <dbReference type="Proteomes" id="UP000321577"/>
    </source>
</evidence>
<evidence type="ECO:0000256" key="2">
    <source>
        <dbReference type="ARBA" id="ARBA00012438"/>
    </source>
</evidence>
<keyword evidence="6" id="KW-0418">Kinase</keyword>
<dbReference type="AlphaFoldDB" id="A0A512M566"/>
<evidence type="ECO:0000256" key="4">
    <source>
        <dbReference type="ARBA" id="ARBA00022679"/>
    </source>
</evidence>
<dbReference type="InterPro" id="IPR011712">
    <property type="entry name" value="Sig_transdc_His_kin_sub3_dim/P"/>
</dbReference>
<keyword evidence="4" id="KW-0808">Transferase</keyword>
<proteinExistence type="predicted"/>
<keyword evidence="12" id="KW-1185">Reference proteome</keyword>
<dbReference type="EC" id="2.7.13.3" evidence="2"/>
<dbReference type="RefSeq" id="WP_146849370.1">
    <property type="nucleotide sequence ID" value="NZ_BKAG01000006.1"/>
</dbReference>
<keyword evidence="8" id="KW-0902">Two-component regulatory system</keyword>
<comment type="catalytic activity">
    <reaction evidence="1">
        <text>ATP + protein L-histidine = ADP + protein N-phospho-L-histidine.</text>
        <dbReference type="EC" id="2.7.13.3"/>
    </reaction>
</comment>
<dbReference type="CDD" id="cd16917">
    <property type="entry name" value="HATPase_UhpB-NarQ-NarX-like"/>
    <property type="match status" value="1"/>
</dbReference>
<dbReference type="GO" id="GO:0000155">
    <property type="term" value="F:phosphorelay sensor kinase activity"/>
    <property type="evidence" value="ECO:0007669"/>
    <property type="project" value="InterPro"/>
</dbReference>
<evidence type="ECO:0000256" key="5">
    <source>
        <dbReference type="ARBA" id="ARBA00022741"/>
    </source>
</evidence>
<dbReference type="InterPro" id="IPR036890">
    <property type="entry name" value="HATPase_C_sf"/>
</dbReference>